<evidence type="ECO:0000256" key="1">
    <source>
        <dbReference type="ARBA" id="ARBA00022801"/>
    </source>
</evidence>
<evidence type="ECO:0000313" key="5">
    <source>
        <dbReference type="Proteomes" id="UP000023464"/>
    </source>
</evidence>
<dbReference type="Pfam" id="PF03403">
    <property type="entry name" value="PAF-AH_p_II"/>
    <property type="match status" value="1"/>
</dbReference>
<dbReference type="SUPFAM" id="SSF53474">
    <property type="entry name" value="alpha/beta-Hydrolases"/>
    <property type="match status" value="1"/>
</dbReference>
<dbReference type="PANTHER" id="PTHR10272:SF0">
    <property type="entry name" value="PLATELET-ACTIVATING FACTOR ACETYLHYDROLASE"/>
    <property type="match status" value="1"/>
</dbReference>
<dbReference type="PANTHER" id="PTHR10272">
    <property type="entry name" value="PLATELET-ACTIVATING FACTOR ACETYLHYDROLASE"/>
    <property type="match status" value="1"/>
</dbReference>
<protein>
    <submittedName>
        <fullName evidence="4">Alpha/beta hydrolase family</fullName>
    </submittedName>
</protein>
<name>A0A022PHM2_9GAMM</name>
<dbReference type="EMBL" id="JFGV01000021">
    <property type="protein sequence ID" value="EYU15642.1"/>
    <property type="molecule type" value="Genomic_DNA"/>
</dbReference>
<accession>A0A022PHM2</accession>
<reference evidence="4 5" key="1">
    <citation type="submission" date="2014-03" db="EMBL/GenBank/DDBJ databases">
        <title>Draft Genome of Photorhabdus luminescens BA1, an Egyptian Isolate.</title>
        <authorList>
            <person name="Ghazal S."/>
            <person name="Hurst S.G.IV."/>
            <person name="Morris K."/>
            <person name="Thomas K."/>
            <person name="Tisa L.S."/>
        </authorList>
    </citation>
    <scope>NUCLEOTIDE SEQUENCE [LARGE SCALE GENOMIC DNA]</scope>
    <source>
        <strain evidence="4 5">BA1</strain>
    </source>
</reference>
<proteinExistence type="predicted"/>
<dbReference type="Proteomes" id="UP000023464">
    <property type="component" value="Unassembled WGS sequence"/>
</dbReference>
<evidence type="ECO:0000256" key="3">
    <source>
        <dbReference type="ARBA" id="ARBA00023098"/>
    </source>
</evidence>
<comment type="caution">
    <text evidence="4">The sequence shown here is derived from an EMBL/GenBank/DDBJ whole genome shotgun (WGS) entry which is preliminary data.</text>
</comment>
<dbReference type="GO" id="GO:0016042">
    <property type="term" value="P:lipid catabolic process"/>
    <property type="evidence" value="ECO:0007669"/>
    <property type="project" value="UniProtKB-KW"/>
</dbReference>
<dbReference type="Gene3D" id="3.40.50.1820">
    <property type="entry name" value="alpha/beta hydrolase"/>
    <property type="match status" value="1"/>
</dbReference>
<keyword evidence="2" id="KW-0442">Lipid degradation</keyword>
<dbReference type="RefSeq" id="WP_051560718.1">
    <property type="nucleotide sequence ID" value="NZ_CAWLTM010000094.1"/>
</dbReference>
<keyword evidence="3" id="KW-0443">Lipid metabolism</keyword>
<evidence type="ECO:0000313" key="4">
    <source>
        <dbReference type="EMBL" id="EYU15642.1"/>
    </source>
</evidence>
<sequence length="310" mass="34655">MPNGINDILHIIGSGVIHYNWPSSLGTISATLWYPAYAESGIIKRYRNILHAKSEENAIPMGTNWPLIIISHGSGGSRFDQSYLAEFLSTQGFAVLAVDHQDIQDARYRWMNLTTRPRRLVYAYDALLLETLSERINFSHPLVMGHSAGAYDALVMCGCQPCFELEPEFSPVLNELSYFEVEQCLVKGIGAVILLAPALSNLFLASTLNEMLLPTLILSGERDTMKLMGSPADYAMHLPYAEHHILFGAGHYAFIYEFSPLLKALNSVVSGGDYVPRKELHYKIMNYVSAFITPFNTEEIISLPREPIHV</sequence>
<dbReference type="AlphaFoldDB" id="A0A022PHM2"/>
<dbReference type="PATRIC" id="fig|1393736.3.peg.1792"/>
<dbReference type="GO" id="GO:0003847">
    <property type="term" value="F:1-alkyl-2-acetylglycerophosphocholine esterase activity"/>
    <property type="evidence" value="ECO:0007669"/>
    <property type="project" value="TreeGrafter"/>
</dbReference>
<dbReference type="InterPro" id="IPR016986">
    <property type="entry name" value="UCP031982_abhydr"/>
</dbReference>
<evidence type="ECO:0000256" key="2">
    <source>
        <dbReference type="ARBA" id="ARBA00022963"/>
    </source>
</evidence>
<keyword evidence="1 4" id="KW-0378">Hydrolase</keyword>
<organism evidence="4 5">
    <name type="scientific">Photorhabdus aegyptia</name>
    <dbReference type="NCBI Taxonomy" id="2805098"/>
    <lineage>
        <taxon>Bacteria</taxon>
        <taxon>Pseudomonadati</taxon>
        <taxon>Pseudomonadota</taxon>
        <taxon>Gammaproteobacteria</taxon>
        <taxon>Enterobacterales</taxon>
        <taxon>Morganellaceae</taxon>
        <taxon>Photorhabdus</taxon>
    </lineage>
</organism>
<keyword evidence="5" id="KW-1185">Reference proteome</keyword>
<dbReference type="InterPro" id="IPR029058">
    <property type="entry name" value="AB_hydrolase_fold"/>
</dbReference>
<dbReference type="PIRSF" id="PIRSF031982">
    <property type="entry name" value="UCP031982_abhydr"/>
    <property type="match status" value="1"/>
</dbReference>
<gene>
    <name evidence="4" type="ORF">BA1DRAFT_01774</name>
</gene>